<dbReference type="GO" id="GO:0051536">
    <property type="term" value="F:iron-sulfur cluster binding"/>
    <property type="evidence" value="ECO:0007669"/>
    <property type="project" value="UniProtKB-KW"/>
</dbReference>
<protein>
    <submittedName>
        <fullName evidence="5">Radical SAM protein</fullName>
    </submittedName>
</protein>
<gene>
    <name evidence="5" type="ORF">G3I71_30905</name>
</gene>
<dbReference type="SFLD" id="SFLDS00029">
    <property type="entry name" value="Radical_SAM"/>
    <property type="match status" value="1"/>
</dbReference>
<dbReference type="InterPro" id="IPR058240">
    <property type="entry name" value="rSAM_sf"/>
</dbReference>
<dbReference type="GO" id="GO:0046872">
    <property type="term" value="F:metal ion binding"/>
    <property type="evidence" value="ECO:0007669"/>
    <property type="project" value="UniProtKB-KW"/>
</dbReference>
<evidence type="ECO:0000256" key="1">
    <source>
        <dbReference type="ARBA" id="ARBA00022691"/>
    </source>
</evidence>
<name>A0A6B3C070_9ACTN</name>
<reference evidence="5" key="1">
    <citation type="submission" date="2020-01" db="EMBL/GenBank/DDBJ databases">
        <title>Insect and environment-associated Actinomycetes.</title>
        <authorList>
            <person name="Currrie C."/>
            <person name="Chevrette M."/>
            <person name="Carlson C."/>
            <person name="Stubbendieck R."/>
            <person name="Wendt-Pienkowski E."/>
        </authorList>
    </citation>
    <scope>NUCLEOTIDE SEQUENCE</scope>
    <source>
        <strain evidence="5">SID12501</strain>
    </source>
</reference>
<evidence type="ECO:0000256" key="3">
    <source>
        <dbReference type="ARBA" id="ARBA00023004"/>
    </source>
</evidence>
<organism evidence="5">
    <name type="scientific">Streptomyces sp. SID12501</name>
    <dbReference type="NCBI Taxonomy" id="2706042"/>
    <lineage>
        <taxon>Bacteria</taxon>
        <taxon>Bacillati</taxon>
        <taxon>Actinomycetota</taxon>
        <taxon>Actinomycetes</taxon>
        <taxon>Kitasatosporales</taxon>
        <taxon>Streptomycetaceae</taxon>
        <taxon>Streptomyces</taxon>
    </lineage>
</organism>
<dbReference type="Gene3D" id="3.20.20.70">
    <property type="entry name" value="Aldolase class I"/>
    <property type="match status" value="1"/>
</dbReference>
<dbReference type="InterPro" id="IPR007197">
    <property type="entry name" value="rSAM"/>
</dbReference>
<dbReference type="SUPFAM" id="SSF102114">
    <property type="entry name" value="Radical SAM enzymes"/>
    <property type="match status" value="1"/>
</dbReference>
<keyword evidence="3" id="KW-0408">Iron</keyword>
<dbReference type="CDD" id="cd01335">
    <property type="entry name" value="Radical_SAM"/>
    <property type="match status" value="1"/>
</dbReference>
<dbReference type="EMBL" id="JAAGLU010000029">
    <property type="protein sequence ID" value="NEC90113.1"/>
    <property type="molecule type" value="Genomic_DNA"/>
</dbReference>
<evidence type="ECO:0000313" key="5">
    <source>
        <dbReference type="EMBL" id="NEC90113.1"/>
    </source>
</evidence>
<accession>A0A6B3C070</accession>
<dbReference type="GO" id="GO:0003824">
    <property type="term" value="F:catalytic activity"/>
    <property type="evidence" value="ECO:0007669"/>
    <property type="project" value="InterPro"/>
</dbReference>
<evidence type="ECO:0000256" key="4">
    <source>
        <dbReference type="ARBA" id="ARBA00023014"/>
    </source>
</evidence>
<proteinExistence type="predicted"/>
<dbReference type="InterPro" id="IPR013785">
    <property type="entry name" value="Aldolase_TIM"/>
</dbReference>
<dbReference type="AlphaFoldDB" id="A0A6B3C070"/>
<evidence type="ECO:0000256" key="2">
    <source>
        <dbReference type="ARBA" id="ARBA00022723"/>
    </source>
</evidence>
<sequence length="344" mass="36359">MNSRPTHADTEAVRDRPTLADTEAMRRRRGESVLLYITDQCPVGCAHCSVDARADGGRVADWEAFHDVVAGIVALPGLRSVAVSGGEPFAEQRALPYAIGAFADAGLDTIVFTSGYWARENGSAPGWVRRLLPRISTLFLSTDGFHQGGVSNHRFVGALRAAHRAGCRIVVQELDTGDGAQVAEGLLLEALGPRWADEAETKLITPLRYGRGSGVFALQSRHDVGSLAACTLLGSPTVRYDGVVIPCCNEGLITGHGPAALRAPTRRPEGVARALTGFRDDPLLKVVGQLGPGVVADLPGFEALREERFENVCGGCWKAYDIAGRPGRAADSVTALGAALREGG</sequence>
<keyword evidence="1" id="KW-0949">S-adenosyl-L-methionine</keyword>
<keyword evidence="2" id="KW-0479">Metal-binding</keyword>
<comment type="caution">
    <text evidence="5">The sequence shown here is derived from an EMBL/GenBank/DDBJ whole genome shotgun (WGS) entry which is preliminary data.</text>
</comment>
<keyword evidence="4" id="KW-0411">Iron-sulfur</keyword>
<dbReference type="RefSeq" id="WP_164319709.1">
    <property type="nucleotide sequence ID" value="NZ_JAAGLU010000029.1"/>
</dbReference>